<keyword evidence="2" id="KW-1185">Reference proteome</keyword>
<proteinExistence type="predicted"/>
<evidence type="ECO:0000313" key="2">
    <source>
        <dbReference type="Proteomes" id="UP001497680"/>
    </source>
</evidence>
<protein>
    <submittedName>
        <fullName evidence="1">Uncharacterized protein</fullName>
    </submittedName>
</protein>
<organism evidence="1 2">
    <name type="scientific">Hypoxylon rubiginosum</name>
    <dbReference type="NCBI Taxonomy" id="110542"/>
    <lineage>
        <taxon>Eukaryota</taxon>
        <taxon>Fungi</taxon>
        <taxon>Dikarya</taxon>
        <taxon>Ascomycota</taxon>
        <taxon>Pezizomycotina</taxon>
        <taxon>Sordariomycetes</taxon>
        <taxon>Xylariomycetidae</taxon>
        <taxon>Xylariales</taxon>
        <taxon>Hypoxylaceae</taxon>
        <taxon>Hypoxylon</taxon>
    </lineage>
</organism>
<dbReference type="Proteomes" id="UP001497680">
    <property type="component" value="Unassembled WGS sequence"/>
</dbReference>
<comment type="caution">
    <text evidence="1">The sequence shown here is derived from an EMBL/GenBank/DDBJ whole genome shotgun (WGS) entry which is preliminary data.</text>
</comment>
<dbReference type="EMBL" id="MU394327">
    <property type="protein sequence ID" value="KAI6085287.1"/>
    <property type="molecule type" value="Genomic_DNA"/>
</dbReference>
<reference evidence="1 2" key="1">
    <citation type="journal article" date="2022" name="New Phytol.">
        <title>Ecological generalism drives hyperdiversity of secondary metabolite gene clusters in xylarialean endophytes.</title>
        <authorList>
            <person name="Franco M.E.E."/>
            <person name="Wisecaver J.H."/>
            <person name="Arnold A.E."/>
            <person name="Ju Y.M."/>
            <person name="Slot J.C."/>
            <person name="Ahrendt S."/>
            <person name="Moore L.P."/>
            <person name="Eastman K.E."/>
            <person name="Scott K."/>
            <person name="Konkel Z."/>
            <person name="Mondo S.J."/>
            <person name="Kuo A."/>
            <person name="Hayes R.D."/>
            <person name="Haridas S."/>
            <person name="Andreopoulos B."/>
            <person name="Riley R."/>
            <person name="LaButti K."/>
            <person name="Pangilinan J."/>
            <person name="Lipzen A."/>
            <person name="Amirebrahimi M."/>
            <person name="Yan J."/>
            <person name="Adam C."/>
            <person name="Keymanesh K."/>
            <person name="Ng V."/>
            <person name="Louie K."/>
            <person name="Northen T."/>
            <person name="Drula E."/>
            <person name="Henrissat B."/>
            <person name="Hsieh H.M."/>
            <person name="Youens-Clark K."/>
            <person name="Lutzoni F."/>
            <person name="Miadlikowska J."/>
            <person name="Eastwood D.C."/>
            <person name="Hamelin R.C."/>
            <person name="Grigoriev I.V."/>
            <person name="U'Ren J.M."/>
        </authorList>
    </citation>
    <scope>NUCLEOTIDE SEQUENCE [LARGE SCALE GENOMIC DNA]</scope>
    <source>
        <strain evidence="1 2">ER1909</strain>
    </source>
</reference>
<name>A0ACC0CY76_9PEZI</name>
<accession>A0ACC0CY76</accession>
<sequence length="106" mass="11215">MKFNQAIFALLALAGAALGAPAVADSSSVDMGQIKWTGDNTHTLEARARGWGERCTPGKGQCRSGLNCYGCLGHRPVCQEGPDSSQCCYEGDRGCRCEVMPTGETE</sequence>
<gene>
    <name evidence="1" type="ORF">F4821DRAFT_279346</name>
</gene>
<evidence type="ECO:0000313" key="1">
    <source>
        <dbReference type="EMBL" id="KAI6085287.1"/>
    </source>
</evidence>